<feature type="region of interest" description="Disordered" evidence="1">
    <location>
        <begin position="333"/>
        <end position="352"/>
    </location>
</feature>
<protein>
    <submittedName>
        <fullName evidence="2">Uncharacterized protein</fullName>
    </submittedName>
</protein>
<gene>
    <name evidence="2" type="ORF">X943_000588</name>
</gene>
<evidence type="ECO:0000313" key="2">
    <source>
        <dbReference type="EMBL" id="KAK1938361.1"/>
    </source>
</evidence>
<dbReference type="Proteomes" id="UP001195914">
    <property type="component" value="Unassembled WGS sequence"/>
</dbReference>
<reference evidence="2" key="2">
    <citation type="submission" date="2021-05" db="EMBL/GenBank/DDBJ databases">
        <authorList>
            <person name="Pain A."/>
        </authorList>
    </citation>
    <scope>NUCLEOTIDE SEQUENCE</scope>
    <source>
        <strain evidence="2">1802A</strain>
    </source>
</reference>
<sequence length="458" mass="48964">MPNANRDSHAGLKDGRCSVLDTLLLRPGSEGVCGDFASGRSSCGSLTPYGKSDASSTDGVGTSSMGMSVATIGRGTRTPTSRAEQLELLLSRNYYSAPACSLDFVNLTSSIRDSGEEVFDLEPTLSDVATDEFRVPPSTACPVLLSFPSVDIEPFGVGMAACDSPFTGSVLRTTTGSNCSDDIPKATEPPVECCEDPPTASALMEMHTASEAMAAASRSSEPPTMAQLDRFVRRTCMDISTSPLSQPAEGEPPSSRPYVPCGVDASTSPMGSAARSIPVYSRSLLYRIRVPLAQRLRNACSNFCDGRLSERRLNLSCERRSVDLPVNLIGPSAADLSSGDSSTRDDDLGWYPDESRCNGADTDATDVDMPHAASDYQFRKKRRFVSSARHRRNSHGSTASPNSGLLVFGELWPQGSMRCIGPVFHGTSTYGDGDTKLLELNQLLARHFYLCTGSNVQL</sequence>
<name>A0AAD9LJ83_BABDI</name>
<dbReference type="EMBL" id="JAHBMH010000024">
    <property type="protein sequence ID" value="KAK1938361.1"/>
    <property type="molecule type" value="Genomic_DNA"/>
</dbReference>
<accession>A0AAD9LJ83</accession>
<evidence type="ECO:0000313" key="3">
    <source>
        <dbReference type="Proteomes" id="UP001195914"/>
    </source>
</evidence>
<reference evidence="2" key="1">
    <citation type="journal article" date="2014" name="Nucleic Acids Res.">
        <title>The evolutionary dynamics of variant antigen genes in Babesia reveal a history of genomic innovation underlying host-parasite interaction.</title>
        <authorList>
            <person name="Jackson A.P."/>
            <person name="Otto T.D."/>
            <person name="Darby A."/>
            <person name="Ramaprasad A."/>
            <person name="Xia D."/>
            <person name="Echaide I.E."/>
            <person name="Farber M."/>
            <person name="Gahlot S."/>
            <person name="Gamble J."/>
            <person name="Gupta D."/>
            <person name="Gupta Y."/>
            <person name="Jackson L."/>
            <person name="Malandrin L."/>
            <person name="Malas T.B."/>
            <person name="Moussa E."/>
            <person name="Nair M."/>
            <person name="Reid A.J."/>
            <person name="Sanders M."/>
            <person name="Sharma J."/>
            <person name="Tracey A."/>
            <person name="Quail M.A."/>
            <person name="Weir W."/>
            <person name="Wastling J.M."/>
            <person name="Hall N."/>
            <person name="Willadsen P."/>
            <person name="Lingelbach K."/>
            <person name="Shiels B."/>
            <person name="Tait A."/>
            <person name="Berriman M."/>
            <person name="Allred D.R."/>
            <person name="Pain A."/>
        </authorList>
    </citation>
    <scope>NUCLEOTIDE SEQUENCE</scope>
    <source>
        <strain evidence="2">1802A</strain>
    </source>
</reference>
<evidence type="ECO:0000256" key="1">
    <source>
        <dbReference type="SAM" id="MobiDB-lite"/>
    </source>
</evidence>
<organism evidence="2 3">
    <name type="scientific">Babesia divergens</name>
    <dbReference type="NCBI Taxonomy" id="32595"/>
    <lineage>
        <taxon>Eukaryota</taxon>
        <taxon>Sar</taxon>
        <taxon>Alveolata</taxon>
        <taxon>Apicomplexa</taxon>
        <taxon>Aconoidasida</taxon>
        <taxon>Piroplasmida</taxon>
        <taxon>Babesiidae</taxon>
        <taxon>Babesia</taxon>
    </lineage>
</organism>
<keyword evidence="3" id="KW-1185">Reference proteome</keyword>
<proteinExistence type="predicted"/>
<dbReference type="AlphaFoldDB" id="A0AAD9LJ83"/>
<comment type="caution">
    <text evidence="2">The sequence shown here is derived from an EMBL/GenBank/DDBJ whole genome shotgun (WGS) entry which is preliminary data.</text>
</comment>